<keyword evidence="3" id="KW-0436">Ligase</keyword>
<keyword evidence="4" id="KW-0547">Nucleotide-binding</keyword>
<dbReference type="PANTHER" id="PTHR24096:SF317">
    <property type="entry name" value="ADENYLATE-FORMING ENZYME AFEA"/>
    <property type="match status" value="1"/>
</dbReference>
<dbReference type="PROSITE" id="PS00455">
    <property type="entry name" value="AMP_BINDING"/>
    <property type="match status" value="1"/>
</dbReference>
<accession>A0AAN6L1J3</accession>
<evidence type="ECO:0000256" key="5">
    <source>
        <dbReference type="ARBA" id="ARBA00022840"/>
    </source>
</evidence>
<dbReference type="Pfam" id="PF13193">
    <property type="entry name" value="AMP-binding_C"/>
    <property type="match status" value="1"/>
</dbReference>
<dbReference type="PANTHER" id="PTHR24096">
    <property type="entry name" value="LONG-CHAIN-FATTY-ACID--COA LIGASE"/>
    <property type="match status" value="1"/>
</dbReference>
<dbReference type="AlphaFoldDB" id="A0AAN6L1J3"/>
<dbReference type="Gene3D" id="3.40.50.12780">
    <property type="entry name" value="N-terminal domain of ligase-like"/>
    <property type="match status" value="1"/>
</dbReference>
<protein>
    <recommendedName>
        <fullName evidence="10">AMP-dependent synthetase/ligase domain-containing protein</fullName>
    </recommendedName>
</protein>
<dbReference type="GO" id="GO:0016405">
    <property type="term" value="F:CoA-ligase activity"/>
    <property type="evidence" value="ECO:0007669"/>
    <property type="project" value="TreeGrafter"/>
</dbReference>
<evidence type="ECO:0000313" key="8">
    <source>
        <dbReference type="EMBL" id="KAK1013781.1"/>
    </source>
</evidence>
<name>A0AAN6L1J3_9PEZI</name>
<dbReference type="GO" id="GO:0005524">
    <property type="term" value="F:ATP binding"/>
    <property type="evidence" value="ECO:0007669"/>
    <property type="project" value="UniProtKB-KW"/>
</dbReference>
<dbReference type="SUPFAM" id="SSF56801">
    <property type="entry name" value="Acetyl-CoA synthetase-like"/>
    <property type="match status" value="1"/>
</dbReference>
<evidence type="ECO:0000313" key="9">
    <source>
        <dbReference type="Proteomes" id="UP001175353"/>
    </source>
</evidence>
<evidence type="ECO:0008006" key="10">
    <source>
        <dbReference type="Google" id="ProtNLM"/>
    </source>
</evidence>
<keyword evidence="5" id="KW-0067">ATP-binding</keyword>
<sequence length="541" mass="59848">MTGRLVEEANLVNGHRNLVNYTFLAGCDEDRPILIDAADCSRKLSRRKAYDLVAALAGTFRPDSTVCLHLANDILYPVLVLAILASHSRWTGTNPAYTSSELEHHFRISRTNYVVTATEHHDMVRNAVHASNSGAEILMFVDLLDEHSQGPAQDAEKLHTSESSKDSGLVMRSLRDLLRSSSNVNLPTLLCRISVDDTAALMPTSGTTGLPKVAIRTHRSMMLELEALADGTANKPYEVRRLFCTPIFHAFSAPEMLFNALRLGQVSYSMRRFDDSFAQKVHDFRITETFGAPAMLLRLMTMPQSYHLLRTLRCVAYGGAPLGGELRRRVLGMFELPPRLIPVYGMTEGGWFTTFKSPEEDGTGSVGRVIPGLEIKTAPMHHSQLEDQHNSGEVLVQGPQIMQGYLGNEEATSAAFEHGWLKTGDIGYLSAGKLYLIDRIKDMIKVNGWQVSPIEIQNVLLQLEDVLESAVFGSGFGVDEHPVACVVRRSARLTVEAVREHLSSRLASYKVRTCEIRFVEGIPKSSTGKVVKELLKKLGSS</sequence>
<reference evidence="8" key="1">
    <citation type="submission" date="2023-06" db="EMBL/GenBank/DDBJ databases">
        <title>Black Yeasts Isolated from many extreme environments.</title>
        <authorList>
            <person name="Coleine C."/>
            <person name="Stajich J.E."/>
            <person name="Selbmann L."/>
        </authorList>
    </citation>
    <scope>NUCLEOTIDE SEQUENCE</scope>
    <source>
        <strain evidence="8">CCFEE 5200</strain>
    </source>
</reference>
<dbReference type="InterPro" id="IPR042099">
    <property type="entry name" value="ANL_N_sf"/>
</dbReference>
<dbReference type="Gene3D" id="3.30.300.30">
    <property type="match status" value="1"/>
</dbReference>
<comment type="caution">
    <text evidence="8">The sequence shown here is derived from an EMBL/GenBank/DDBJ whole genome shotgun (WGS) entry which is preliminary data.</text>
</comment>
<keyword evidence="9" id="KW-1185">Reference proteome</keyword>
<dbReference type="PROSITE" id="PS51257">
    <property type="entry name" value="PROKAR_LIPOPROTEIN"/>
    <property type="match status" value="1"/>
</dbReference>
<dbReference type="GO" id="GO:0019748">
    <property type="term" value="P:secondary metabolic process"/>
    <property type="evidence" value="ECO:0007669"/>
    <property type="project" value="TreeGrafter"/>
</dbReference>
<feature type="domain" description="AMP-dependent synthetase/ligase" evidence="6">
    <location>
        <begin position="29"/>
        <end position="406"/>
    </location>
</feature>
<evidence type="ECO:0000256" key="4">
    <source>
        <dbReference type="ARBA" id="ARBA00022741"/>
    </source>
</evidence>
<dbReference type="InterPro" id="IPR045851">
    <property type="entry name" value="AMP-bd_C_sf"/>
</dbReference>
<dbReference type="Proteomes" id="UP001175353">
    <property type="component" value="Unassembled WGS sequence"/>
</dbReference>
<proteinExistence type="inferred from homology"/>
<gene>
    <name evidence="8" type="ORF">LTR91_001379</name>
</gene>
<dbReference type="EMBL" id="JAUJLE010000005">
    <property type="protein sequence ID" value="KAK1013781.1"/>
    <property type="molecule type" value="Genomic_DNA"/>
</dbReference>
<organism evidence="8 9">
    <name type="scientific">Friedmanniomyces endolithicus</name>
    <dbReference type="NCBI Taxonomy" id="329885"/>
    <lineage>
        <taxon>Eukaryota</taxon>
        <taxon>Fungi</taxon>
        <taxon>Dikarya</taxon>
        <taxon>Ascomycota</taxon>
        <taxon>Pezizomycotina</taxon>
        <taxon>Dothideomycetes</taxon>
        <taxon>Dothideomycetidae</taxon>
        <taxon>Mycosphaerellales</taxon>
        <taxon>Teratosphaeriaceae</taxon>
        <taxon>Friedmanniomyces</taxon>
    </lineage>
</organism>
<evidence type="ECO:0000256" key="2">
    <source>
        <dbReference type="ARBA" id="ARBA00006432"/>
    </source>
</evidence>
<dbReference type="InterPro" id="IPR000873">
    <property type="entry name" value="AMP-dep_synth/lig_dom"/>
</dbReference>
<feature type="domain" description="AMP-binding enzyme C-terminal" evidence="7">
    <location>
        <begin position="455"/>
        <end position="529"/>
    </location>
</feature>
<dbReference type="Pfam" id="PF00501">
    <property type="entry name" value="AMP-binding"/>
    <property type="match status" value="1"/>
</dbReference>
<evidence type="ECO:0000259" key="6">
    <source>
        <dbReference type="Pfam" id="PF00501"/>
    </source>
</evidence>
<comment type="pathway">
    <text evidence="1">Secondary metabolite biosynthesis.</text>
</comment>
<dbReference type="InterPro" id="IPR025110">
    <property type="entry name" value="AMP-bd_C"/>
</dbReference>
<dbReference type="InterPro" id="IPR020845">
    <property type="entry name" value="AMP-binding_CS"/>
</dbReference>
<comment type="similarity">
    <text evidence="2">Belongs to the ATP-dependent AMP-binding enzyme family.</text>
</comment>
<evidence type="ECO:0000259" key="7">
    <source>
        <dbReference type="Pfam" id="PF13193"/>
    </source>
</evidence>
<evidence type="ECO:0000256" key="3">
    <source>
        <dbReference type="ARBA" id="ARBA00022598"/>
    </source>
</evidence>
<evidence type="ECO:0000256" key="1">
    <source>
        <dbReference type="ARBA" id="ARBA00005179"/>
    </source>
</evidence>